<dbReference type="EMBL" id="LT607413">
    <property type="protein sequence ID" value="SCF40563.1"/>
    <property type="molecule type" value="Genomic_DNA"/>
</dbReference>
<keyword evidence="1" id="KW-0812">Transmembrane</keyword>
<evidence type="ECO:0000313" key="3">
    <source>
        <dbReference type="Proteomes" id="UP000198253"/>
    </source>
</evidence>
<keyword evidence="1" id="KW-1133">Transmembrane helix</keyword>
<evidence type="ECO:0000313" key="2">
    <source>
        <dbReference type="EMBL" id="SCF40563.1"/>
    </source>
</evidence>
<dbReference type="InParanoid" id="A0A1C5A5P6"/>
<keyword evidence="3" id="KW-1185">Reference proteome</keyword>
<accession>A0A1C5A5P6</accession>
<reference evidence="3" key="1">
    <citation type="submission" date="2016-06" db="EMBL/GenBank/DDBJ databases">
        <authorList>
            <person name="Varghese N."/>
            <person name="Submissions Spin"/>
        </authorList>
    </citation>
    <scope>NUCLEOTIDE SEQUENCE [LARGE SCALE GENOMIC DNA]</scope>
    <source>
        <strain evidence="3">DSM 43816</strain>
    </source>
</reference>
<organism evidence="2 3">
    <name type="scientific">Micromonospora echinospora</name>
    <name type="common">Micromonospora purpurea</name>
    <dbReference type="NCBI Taxonomy" id="1877"/>
    <lineage>
        <taxon>Bacteria</taxon>
        <taxon>Bacillati</taxon>
        <taxon>Actinomycetota</taxon>
        <taxon>Actinomycetes</taxon>
        <taxon>Micromonosporales</taxon>
        <taxon>Micromonosporaceae</taxon>
        <taxon>Micromonospora</taxon>
    </lineage>
</organism>
<gene>
    <name evidence="2" type="ORF">GA0070618_6370</name>
</gene>
<feature type="transmembrane region" description="Helical" evidence="1">
    <location>
        <begin position="20"/>
        <end position="37"/>
    </location>
</feature>
<sequence length="229" mass="26002">MPRVARDSAAPPDYPRGVNWLDMIGWTGSALLVWSLLQARILRLRALNLVGCLVLIWYNAALSVWPMVGLNVVLAVINIWYLRKLLATRHDEQTYQVVQVGVRDEFLAHTLRVHARDIAKFNPDFHWDDRTAHGDAFLVLRADEVVGVVLSHAEANHVAQIDLDYVTQRFRDLTPGEFVFRRSTLFTDRGYQQVVSPPGMVAPYYHRLGFRPEGDSYVLDLPAPSDAGR</sequence>
<proteinExistence type="predicted"/>
<feature type="transmembrane region" description="Helical" evidence="1">
    <location>
        <begin position="64"/>
        <end position="82"/>
    </location>
</feature>
<evidence type="ECO:0008006" key="4">
    <source>
        <dbReference type="Google" id="ProtNLM"/>
    </source>
</evidence>
<protein>
    <recommendedName>
        <fullName evidence="4">Inner membrane protein</fullName>
    </recommendedName>
</protein>
<evidence type="ECO:0000256" key="1">
    <source>
        <dbReference type="SAM" id="Phobius"/>
    </source>
</evidence>
<name>A0A1C5A5P6_MICEC</name>
<dbReference type="Proteomes" id="UP000198253">
    <property type="component" value="Chromosome I"/>
</dbReference>
<dbReference type="AlphaFoldDB" id="A0A1C5A5P6"/>
<keyword evidence="1" id="KW-0472">Membrane</keyword>